<comment type="caution">
    <text evidence="5">The sequence shown here is derived from an EMBL/GenBank/DDBJ whole genome shotgun (WGS) entry which is preliminary data.</text>
</comment>
<evidence type="ECO:0000313" key="5">
    <source>
        <dbReference type="EMBL" id="KAK3940378.1"/>
    </source>
</evidence>
<feature type="region of interest" description="Disordered" evidence="2">
    <location>
        <begin position="969"/>
        <end position="1024"/>
    </location>
</feature>
<feature type="coiled-coil region" evidence="1">
    <location>
        <begin position="221"/>
        <end position="248"/>
    </location>
</feature>
<feature type="compositionally biased region" description="Basic and acidic residues" evidence="2">
    <location>
        <begin position="495"/>
        <end position="505"/>
    </location>
</feature>
<accession>A0AAN6N8Z3</accession>
<dbReference type="Proteomes" id="UP001303473">
    <property type="component" value="Unassembled WGS sequence"/>
</dbReference>
<dbReference type="Gene3D" id="3.40.50.300">
    <property type="entry name" value="P-loop containing nucleotide triphosphate hydrolases"/>
    <property type="match status" value="1"/>
</dbReference>
<feature type="domain" description="DUF7605" evidence="4">
    <location>
        <begin position="734"/>
        <end position="888"/>
    </location>
</feature>
<dbReference type="InterPro" id="IPR027417">
    <property type="entry name" value="P-loop_NTPase"/>
</dbReference>
<dbReference type="AlphaFoldDB" id="A0AAN6N8Z3"/>
<reference evidence="6" key="1">
    <citation type="journal article" date="2023" name="Mol. Phylogenet. Evol.">
        <title>Genome-scale phylogeny and comparative genomics of the fungal order Sordariales.</title>
        <authorList>
            <person name="Hensen N."/>
            <person name="Bonometti L."/>
            <person name="Westerberg I."/>
            <person name="Brannstrom I.O."/>
            <person name="Guillou S."/>
            <person name="Cros-Aarteil S."/>
            <person name="Calhoun S."/>
            <person name="Haridas S."/>
            <person name="Kuo A."/>
            <person name="Mondo S."/>
            <person name="Pangilinan J."/>
            <person name="Riley R."/>
            <person name="LaButti K."/>
            <person name="Andreopoulos B."/>
            <person name="Lipzen A."/>
            <person name="Chen C."/>
            <person name="Yan M."/>
            <person name="Daum C."/>
            <person name="Ng V."/>
            <person name="Clum A."/>
            <person name="Steindorff A."/>
            <person name="Ohm R.A."/>
            <person name="Martin F."/>
            <person name="Silar P."/>
            <person name="Natvig D.O."/>
            <person name="Lalanne C."/>
            <person name="Gautier V."/>
            <person name="Ament-Velasquez S.L."/>
            <person name="Kruys A."/>
            <person name="Hutchinson M.I."/>
            <person name="Powell A.J."/>
            <person name="Barry K."/>
            <person name="Miller A.N."/>
            <person name="Grigoriev I.V."/>
            <person name="Debuchy R."/>
            <person name="Gladieux P."/>
            <person name="Hiltunen Thoren M."/>
            <person name="Johannesson H."/>
        </authorList>
    </citation>
    <scope>NUCLEOTIDE SEQUENCE [LARGE SCALE GENOMIC DNA]</scope>
    <source>
        <strain evidence="6">CBS 340.73</strain>
    </source>
</reference>
<dbReference type="Pfam" id="PF24564">
    <property type="entry name" value="DUF7605"/>
    <property type="match status" value="1"/>
</dbReference>
<dbReference type="InterPro" id="IPR056024">
    <property type="entry name" value="DUF7605"/>
</dbReference>
<dbReference type="EMBL" id="MU853797">
    <property type="protein sequence ID" value="KAK3940378.1"/>
    <property type="molecule type" value="Genomic_DNA"/>
</dbReference>
<feature type="domain" description="Dynamin N-terminal" evidence="3">
    <location>
        <begin position="79"/>
        <end position="318"/>
    </location>
</feature>
<evidence type="ECO:0000259" key="4">
    <source>
        <dbReference type="Pfam" id="PF24564"/>
    </source>
</evidence>
<protein>
    <submittedName>
        <fullName evidence="5">Dynamin family-domain-containing protein</fullName>
    </submittedName>
</protein>
<feature type="compositionally biased region" description="Acidic residues" evidence="2">
    <location>
        <begin position="449"/>
        <end position="466"/>
    </location>
</feature>
<dbReference type="SUPFAM" id="SSF52540">
    <property type="entry name" value="P-loop containing nucleoside triphosphate hydrolases"/>
    <property type="match status" value="2"/>
</dbReference>
<proteinExistence type="predicted"/>
<dbReference type="InterPro" id="IPR045063">
    <property type="entry name" value="Dynamin_N"/>
</dbReference>
<feature type="compositionally biased region" description="Polar residues" evidence="2">
    <location>
        <begin position="1005"/>
        <end position="1014"/>
    </location>
</feature>
<gene>
    <name evidence="5" type="ORF">QBC46DRAFT_354228</name>
</gene>
<feature type="coiled-coil region" evidence="1">
    <location>
        <begin position="360"/>
        <end position="401"/>
    </location>
</feature>
<name>A0AAN6N8Z3_9PEZI</name>
<feature type="region of interest" description="Disordered" evidence="2">
    <location>
        <begin position="418"/>
        <end position="477"/>
    </location>
</feature>
<feature type="region of interest" description="Disordered" evidence="2">
    <location>
        <begin position="495"/>
        <end position="523"/>
    </location>
</feature>
<dbReference type="Pfam" id="PF00350">
    <property type="entry name" value="Dynamin_N"/>
    <property type="match status" value="1"/>
</dbReference>
<keyword evidence="1" id="KW-0175">Coiled coil</keyword>
<evidence type="ECO:0000256" key="2">
    <source>
        <dbReference type="SAM" id="MobiDB-lite"/>
    </source>
</evidence>
<evidence type="ECO:0000313" key="6">
    <source>
        <dbReference type="Proteomes" id="UP001303473"/>
    </source>
</evidence>
<organism evidence="5 6">
    <name type="scientific">Diplogelasinospora grovesii</name>
    <dbReference type="NCBI Taxonomy" id="303347"/>
    <lineage>
        <taxon>Eukaryota</taxon>
        <taxon>Fungi</taxon>
        <taxon>Dikarya</taxon>
        <taxon>Ascomycota</taxon>
        <taxon>Pezizomycotina</taxon>
        <taxon>Sordariomycetes</taxon>
        <taxon>Sordariomycetidae</taxon>
        <taxon>Sordariales</taxon>
        <taxon>Diplogelasinosporaceae</taxon>
        <taxon>Diplogelasinospora</taxon>
    </lineage>
</organism>
<evidence type="ECO:0000256" key="1">
    <source>
        <dbReference type="SAM" id="Coils"/>
    </source>
</evidence>
<feature type="compositionally biased region" description="Basic residues" evidence="2">
    <location>
        <begin position="429"/>
        <end position="443"/>
    </location>
</feature>
<keyword evidence="6" id="KW-1185">Reference proteome</keyword>
<dbReference type="PANTHER" id="PTHR36681">
    <property type="entry name" value="NUCLEAR GTPASE, GERMINAL CENTER-ASSOCIATED, TANDEM DUPLICATE 3"/>
    <property type="match status" value="1"/>
</dbReference>
<dbReference type="PANTHER" id="PTHR36681:SF3">
    <property type="entry name" value="NUCLEAR GTPASE, GERMINAL CENTER-ASSOCIATED, TANDEM DUPLICATE 3"/>
    <property type="match status" value="1"/>
</dbReference>
<feature type="coiled-coil region" evidence="1">
    <location>
        <begin position="662"/>
        <end position="696"/>
    </location>
</feature>
<evidence type="ECO:0000259" key="3">
    <source>
        <dbReference type="Pfam" id="PF00350"/>
    </source>
</evidence>
<sequence>MDDNLFIGTPSEETKVGSLQRLKSESSLEKLERGVEVGVQILGGIKSALAEAKDNAEIASWIKSISKLQGKARPTPCIVGVVGSTGAGKSSVLNAVLDEECLVPTNCMRACTAVITEIAYNSWEEDTNKYRAEIHFISSEEWRDELQVLLQDLFDPQGRLEGDHANPDSEAGIAYSKIRAVYPSITRAHLMESKVTANGLTEDPSVRSMLGTTKHISALDAKSLLDQLRQFIDSKEKARDNNREHEAMEFWPLIKVVKIFVRTPLLESGLVLVDLPGVQDANAARSAVAAKYIERCTGLWVVAPITRAVDDKSAQNLMGPSFKRQLQLDGTFANVTVICSKTDDIRVKEAIENLPEGKQIHQIRKEAHALEAQSEEIQAELSEVEERVKTLGRLIESHDREIDNIEGVVRLAGEDDDVLISSPQGSEKRRPRTIALKSRKRNKRSLESGSDDSSTEDGDESPDSDYEEKQETLKKSKAVQRLEGLKLERRAFREEKRTKEEELKPLRKKLRKAKAETRRLHRQAKSKCIRFRNQYSRPAIQQQFADGIKELDQDNASQRDEANFDPTEDQRDYGQIAAQLPVFCVSSRAYQNMTMESDREEAVSGFPSLEDTEIPALQRHAVDQTRCARVAACRMFLNDLGTYLTSLMLRVTTADNPLKLTVDIRQQELNFLQTTMQTLEQQLKESTEKAMTECRQLLDTSILSKFAPATRVASDTAPVTVESWGRPKNEGGLPFMTYRATCVRNGVFKGKHGLKDFNEELSDPFKKQFARGWELVFSETIPKQLDSLVEALAQELEAFHIRMQGRAEIRVSLSFQLVAQPIKSHQHSVRNTTAVKDLVKLVPRKANRELSSVVANSMTRAYDYCSQESGRGCFKRMKEFTGDHIKDTGHTMFDSAAKDAASRLTSLLDKIDKKLRKTNATILKRIKSDYNSLVADDNVLKDLSTARGNIHSLLSEADEEFEKVMRLQAPGTGDNVSDPTAAMSVGDGEIAEAPVGKIKHEAGELSNSQPTSQVKAEEDVEMSD</sequence>